<evidence type="ECO:0000313" key="2">
    <source>
        <dbReference type="EMBL" id="REI22021.1"/>
    </source>
</evidence>
<name>A0AAX1RVH0_9STAP</name>
<evidence type="ECO:0000256" key="1">
    <source>
        <dbReference type="SAM" id="Phobius"/>
    </source>
</evidence>
<dbReference type="AlphaFoldDB" id="A0AAX1RVH0"/>
<keyword evidence="1" id="KW-0472">Membrane</keyword>
<gene>
    <name evidence="2" type="ORF">DOS76_05950</name>
</gene>
<keyword evidence="1" id="KW-0812">Transmembrane</keyword>
<reference evidence="2 3" key="1">
    <citation type="journal article" date="2018" name="Vet. Microbiol.">
        <title>Characterisation of Staphylococcus felis isolated from cats using whole genome sequencing.</title>
        <authorList>
            <person name="Worthing K."/>
            <person name="Pang S."/>
            <person name="Trott D.J."/>
            <person name="Abraham S."/>
            <person name="Coombs G.W."/>
            <person name="Jordan D."/>
            <person name="McIntyre L."/>
            <person name="Davies M.R."/>
            <person name="Norris J."/>
        </authorList>
    </citation>
    <scope>NUCLEOTIDE SEQUENCE [LARGE SCALE GENOMIC DNA]</scope>
    <source>
        <strain evidence="2 3">F25</strain>
    </source>
</reference>
<sequence>MIGNILLRVIFIILILALVINLLVVFRLVEFDGYWYGWFNIFNILLLGIYFYYVNKKIK</sequence>
<protein>
    <submittedName>
        <fullName evidence="2">Uncharacterized protein</fullName>
    </submittedName>
</protein>
<accession>A0AAX1RVH0</accession>
<dbReference type="Proteomes" id="UP000256337">
    <property type="component" value="Unassembled WGS sequence"/>
</dbReference>
<keyword evidence="1" id="KW-1133">Transmembrane helix</keyword>
<dbReference type="EMBL" id="QKYD01000100">
    <property type="protein sequence ID" value="REI22021.1"/>
    <property type="molecule type" value="Genomic_DNA"/>
</dbReference>
<proteinExistence type="predicted"/>
<feature type="transmembrane region" description="Helical" evidence="1">
    <location>
        <begin position="5"/>
        <end position="29"/>
    </location>
</feature>
<organism evidence="2 3">
    <name type="scientific">Staphylococcus felis</name>
    <dbReference type="NCBI Taxonomy" id="46127"/>
    <lineage>
        <taxon>Bacteria</taxon>
        <taxon>Bacillati</taxon>
        <taxon>Bacillota</taxon>
        <taxon>Bacilli</taxon>
        <taxon>Bacillales</taxon>
        <taxon>Staphylococcaceae</taxon>
        <taxon>Staphylococcus</taxon>
    </lineage>
</organism>
<comment type="caution">
    <text evidence="2">The sequence shown here is derived from an EMBL/GenBank/DDBJ whole genome shotgun (WGS) entry which is preliminary data.</text>
</comment>
<evidence type="ECO:0000313" key="3">
    <source>
        <dbReference type="Proteomes" id="UP000256337"/>
    </source>
</evidence>
<feature type="transmembrane region" description="Helical" evidence="1">
    <location>
        <begin position="35"/>
        <end position="54"/>
    </location>
</feature>